<dbReference type="Pfam" id="PF01738">
    <property type="entry name" value="DLH"/>
    <property type="match status" value="1"/>
</dbReference>
<keyword evidence="4" id="KW-1185">Reference proteome</keyword>
<name>A0ABR4NI00_9FUNG</name>
<protein>
    <recommendedName>
        <fullName evidence="2">Dienelactone hydrolase domain-containing protein</fullName>
    </recommendedName>
</protein>
<feature type="region of interest" description="Disordered" evidence="1">
    <location>
        <begin position="1"/>
        <end position="20"/>
    </location>
</feature>
<evidence type="ECO:0000313" key="3">
    <source>
        <dbReference type="EMBL" id="KAL2919160.1"/>
    </source>
</evidence>
<evidence type="ECO:0000313" key="4">
    <source>
        <dbReference type="Proteomes" id="UP001527925"/>
    </source>
</evidence>
<dbReference type="InterPro" id="IPR029058">
    <property type="entry name" value="AB_hydrolase_fold"/>
</dbReference>
<evidence type="ECO:0000256" key="1">
    <source>
        <dbReference type="SAM" id="MobiDB-lite"/>
    </source>
</evidence>
<dbReference type="SUPFAM" id="SSF53474">
    <property type="entry name" value="alpha/beta-Hydrolases"/>
    <property type="match status" value="1"/>
</dbReference>
<dbReference type="Gene3D" id="3.40.50.1820">
    <property type="entry name" value="alpha/beta hydrolase"/>
    <property type="match status" value="1"/>
</dbReference>
<feature type="domain" description="Dienelactone hydrolase" evidence="2">
    <location>
        <begin position="52"/>
        <end position="291"/>
    </location>
</feature>
<dbReference type="Proteomes" id="UP001527925">
    <property type="component" value="Unassembled WGS sequence"/>
</dbReference>
<proteinExistence type="predicted"/>
<dbReference type="PANTHER" id="PTHR17630">
    <property type="entry name" value="DIENELACTONE HYDROLASE"/>
    <property type="match status" value="1"/>
</dbReference>
<dbReference type="InterPro" id="IPR002925">
    <property type="entry name" value="Dienelactn_hydro"/>
</dbReference>
<reference evidence="3 4" key="1">
    <citation type="submission" date="2023-09" db="EMBL/GenBank/DDBJ databases">
        <title>Pangenome analysis of Batrachochytrium dendrobatidis and related Chytrids.</title>
        <authorList>
            <person name="Yacoub M.N."/>
            <person name="Stajich J.E."/>
            <person name="James T.Y."/>
        </authorList>
    </citation>
    <scope>NUCLEOTIDE SEQUENCE [LARGE SCALE GENOMIC DNA]</scope>
    <source>
        <strain evidence="3 4">JEL0888</strain>
    </source>
</reference>
<gene>
    <name evidence="3" type="ORF">HK105_201435</name>
</gene>
<evidence type="ECO:0000259" key="2">
    <source>
        <dbReference type="Pfam" id="PF01738"/>
    </source>
</evidence>
<accession>A0ABR4NI00</accession>
<dbReference type="EMBL" id="JADGIZ020000004">
    <property type="protein sequence ID" value="KAL2919160.1"/>
    <property type="molecule type" value="Genomic_DNA"/>
</dbReference>
<sequence>MATATAPAAPTVVTTDPGVAPSDIPEGVSECCLRGFLHEGTPAGSVIKVGGLDTYLATSEAGETDKAVVLIHDVFGWGIPNPRLIADRIAKDGGYRVYVPDFFNGDAPNVGLLEKFLTKPKSFMDRLSATGSMFLGAPSFMAWLGRHRDEATVPLLDAVFKDLRENHGVKRIGAIGYCWGGRYVVLAGIRGLADVIVPTHPSQINIDEDIPKVLDKPTLYCLSETDNRFPPESVAKTKALYAATPGGSKAEFITYPGTEHGFAVRGDLMDDVARKAALKAVADQIAFFKTHL</sequence>
<dbReference type="PANTHER" id="PTHR17630:SF44">
    <property type="entry name" value="PROTEIN AIM2"/>
    <property type="match status" value="1"/>
</dbReference>
<organism evidence="3 4">
    <name type="scientific">Polyrhizophydium stewartii</name>
    <dbReference type="NCBI Taxonomy" id="2732419"/>
    <lineage>
        <taxon>Eukaryota</taxon>
        <taxon>Fungi</taxon>
        <taxon>Fungi incertae sedis</taxon>
        <taxon>Chytridiomycota</taxon>
        <taxon>Chytridiomycota incertae sedis</taxon>
        <taxon>Chytridiomycetes</taxon>
        <taxon>Rhizophydiales</taxon>
        <taxon>Rhizophydiales incertae sedis</taxon>
        <taxon>Polyrhizophydium</taxon>
    </lineage>
</organism>
<comment type="caution">
    <text evidence="3">The sequence shown here is derived from an EMBL/GenBank/DDBJ whole genome shotgun (WGS) entry which is preliminary data.</text>
</comment>